<sequence>MDFMHFDFSLLFSWEILFAIVLGTLYGLLIGSLPGLGSTVGIALLLPVTYSMSPVAAIIMLAAVYQAGEYGGSISSIVLGVPGTPSATATVLDGSPMAKQGKPGEALGYSITGALIGGGIGAIILLTLSIPLSTLAIRFSDPEFFLLGVLGLVCVAGLSSKDLPKSIISVLLGLMLGMVGLDVATGSARFTFGSYALMDGISMVALLIGMFAVAEVFSMLGQSSDKKIVTDTKNLKTKITWQQFKGVRKTYIKSSFIGGFVGILPGLGAGPASWFAYTEAKRTAKNPENFGKGEPNGIAAPESANNAAVGGALVPLTTLGIPGSPATAVILGAFLIHGITPGPNVFENQPDLVYSIFWGFFIATIAMYFIGKYTTPLFSSMLKMPTFMLSPIILFIAIMGVYASRINLFDVWIAVVVGVAAYILKKLDFSLPSIILAFILGPIIETSLRRSLLISGGNVEIFFTRTYSLVILMIIVLLIAMLILQSVKKRKSNPPKNVQA</sequence>
<feature type="transmembrane region" description="Helical" evidence="1">
    <location>
        <begin position="196"/>
        <end position="217"/>
    </location>
</feature>
<dbReference type="EMBL" id="JAMBOL010000040">
    <property type="protein sequence ID" value="MCM3716499.1"/>
    <property type="molecule type" value="Genomic_DNA"/>
</dbReference>
<dbReference type="Proteomes" id="UP001139179">
    <property type="component" value="Unassembled WGS sequence"/>
</dbReference>
<keyword evidence="4" id="KW-1185">Reference proteome</keyword>
<name>A0A9X2DT04_9BACI</name>
<evidence type="ECO:0000313" key="3">
    <source>
        <dbReference type="EMBL" id="MCM3716499.1"/>
    </source>
</evidence>
<organism evidence="3 4">
    <name type="scientific">Halalkalibacter oceani</name>
    <dbReference type="NCBI Taxonomy" id="1653776"/>
    <lineage>
        <taxon>Bacteria</taxon>
        <taxon>Bacillati</taxon>
        <taxon>Bacillota</taxon>
        <taxon>Bacilli</taxon>
        <taxon>Bacillales</taxon>
        <taxon>Bacillaceae</taxon>
        <taxon>Halalkalibacter</taxon>
    </lineage>
</organism>
<reference evidence="3" key="1">
    <citation type="submission" date="2022-05" db="EMBL/GenBank/DDBJ databases">
        <title>Comparative Genomics of Spacecraft Associated Microbes.</title>
        <authorList>
            <person name="Tran M.T."/>
            <person name="Wright A."/>
            <person name="Seuylemezian A."/>
            <person name="Eisen J."/>
            <person name="Coil D."/>
        </authorList>
    </citation>
    <scope>NUCLEOTIDE SEQUENCE</scope>
    <source>
        <strain evidence="3">214.1.1</strain>
    </source>
</reference>
<feature type="transmembrane region" description="Helical" evidence="1">
    <location>
        <begin position="144"/>
        <end position="160"/>
    </location>
</feature>
<feature type="transmembrane region" description="Helical" evidence="1">
    <location>
        <begin position="468"/>
        <end position="487"/>
    </location>
</feature>
<feature type="transmembrane region" description="Helical" evidence="1">
    <location>
        <begin position="106"/>
        <end position="132"/>
    </location>
</feature>
<feature type="transmembrane region" description="Helical" evidence="1">
    <location>
        <begin position="166"/>
        <end position="184"/>
    </location>
</feature>
<evidence type="ECO:0000256" key="1">
    <source>
        <dbReference type="SAM" id="Phobius"/>
    </source>
</evidence>
<evidence type="ECO:0000313" key="4">
    <source>
        <dbReference type="Proteomes" id="UP001139179"/>
    </source>
</evidence>
<keyword evidence="1" id="KW-1133">Transmembrane helix</keyword>
<dbReference type="AlphaFoldDB" id="A0A9X2DT04"/>
<feature type="transmembrane region" description="Helical" evidence="1">
    <location>
        <begin position="352"/>
        <end position="370"/>
    </location>
</feature>
<feature type="transmembrane region" description="Helical" evidence="1">
    <location>
        <begin position="319"/>
        <end position="340"/>
    </location>
</feature>
<keyword evidence="1" id="KW-0812">Transmembrane</keyword>
<accession>A0A9X2DT04</accession>
<feature type="transmembrane region" description="Helical" evidence="1">
    <location>
        <begin position="12"/>
        <end position="30"/>
    </location>
</feature>
<evidence type="ECO:0000259" key="2">
    <source>
        <dbReference type="Pfam" id="PF01970"/>
    </source>
</evidence>
<proteinExistence type="predicted"/>
<dbReference type="PANTHER" id="PTHR35342">
    <property type="entry name" value="TRICARBOXYLIC TRANSPORT PROTEIN"/>
    <property type="match status" value="1"/>
</dbReference>
<feature type="domain" description="DUF112" evidence="2">
    <location>
        <begin position="17"/>
        <end position="436"/>
    </location>
</feature>
<feature type="transmembrane region" description="Helical" evidence="1">
    <location>
        <begin position="256"/>
        <end position="277"/>
    </location>
</feature>
<feature type="transmembrane region" description="Helical" evidence="1">
    <location>
        <begin position="431"/>
        <end position="448"/>
    </location>
</feature>
<feature type="transmembrane region" description="Helical" evidence="1">
    <location>
        <begin position="382"/>
        <end position="402"/>
    </location>
</feature>
<dbReference type="PANTHER" id="PTHR35342:SF5">
    <property type="entry name" value="TRICARBOXYLIC TRANSPORT PROTEIN"/>
    <property type="match status" value="1"/>
</dbReference>
<keyword evidence="1" id="KW-0472">Membrane</keyword>
<feature type="transmembrane region" description="Helical" evidence="1">
    <location>
        <begin position="42"/>
        <end position="65"/>
    </location>
</feature>
<protein>
    <submittedName>
        <fullName evidence="3">Tripartite tricarboxylate transporter permease</fullName>
    </submittedName>
</protein>
<dbReference type="RefSeq" id="WP_251225149.1">
    <property type="nucleotide sequence ID" value="NZ_JAMBOL010000040.1"/>
</dbReference>
<comment type="caution">
    <text evidence="3">The sequence shown here is derived from an EMBL/GenBank/DDBJ whole genome shotgun (WGS) entry which is preliminary data.</text>
</comment>
<gene>
    <name evidence="3" type="ORF">M3202_20850</name>
</gene>
<dbReference type="Pfam" id="PF01970">
    <property type="entry name" value="TctA"/>
    <property type="match status" value="1"/>
</dbReference>
<dbReference type="InterPro" id="IPR002823">
    <property type="entry name" value="DUF112_TM"/>
</dbReference>